<dbReference type="RefSeq" id="WP_113962441.1">
    <property type="nucleotide sequence ID" value="NZ_QNRR01000025.1"/>
</dbReference>
<feature type="region of interest" description="Disordered" evidence="1">
    <location>
        <begin position="84"/>
        <end position="105"/>
    </location>
</feature>
<protein>
    <submittedName>
        <fullName evidence="2">Uncharacterized protein</fullName>
    </submittedName>
</protein>
<proteinExistence type="predicted"/>
<sequence>MNDDAFEKKLESLAGALPRPDPTPQWKADILARARREANADVGSATTTSAPAHRRLPPRWLMTVWCAAWAVIALLHFSTPADTTSYQSTQLVETKRAVEPRSSTDATDASSLTLLAFHRELSSGATTTRFDIP</sequence>
<organism evidence="2 3">
    <name type="scientific">Roseimicrobium gellanilyticum</name>
    <dbReference type="NCBI Taxonomy" id="748857"/>
    <lineage>
        <taxon>Bacteria</taxon>
        <taxon>Pseudomonadati</taxon>
        <taxon>Verrucomicrobiota</taxon>
        <taxon>Verrucomicrobiia</taxon>
        <taxon>Verrucomicrobiales</taxon>
        <taxon>Verrucomicrobiaceae</taxon>
        <taxon>Roseimicrobium</taxon>
    </lineage>
</organism>
<dbReference type="EMBL" id="QNRR01000025">
    <property type="protein sequence ID" value="RBP35183.1"/>
    <property type="molecule type" value="Genomic_DNA"/>
</dbReference>
<evidence type="ECO:0000256" key="1">
    <source>
        <dbReference type="SAM" id="MobiDB-lite"/>
    </source>
</evidence>
<keyword evidence="3" id="KW-1185">Reference proteome</keyword>
<feature type="region of interest" description="Disordered" evidence="1">
    <location>
        <begin position="13"/>
        <end position="32"/>
    </location>
</feature>
<evidence type="ECO:0000313" key="3">
    <source>
        <dbReference type="Proteomes" id="UP000253426"/>
    </source>
</evidence>
<reference evidence="2 3" key="1">
    <citation type="submission" date="2018-06" db="EMBL/GenBank/DDBJ databases">
        <title>Genomic Encyclopedia of Type Strains, Phase IV (KMG-IV): sequencing the most valuable type-strain genomes for metagenomic binning, comparative biology and taxonomic classification.</title>
        <authorList>
            <person name="Goeker M."/>
        </authorList>
    </citation>
    <scope>NUCLEOTIDE SEQUENCE [LARGE SCALE GENOMIC DNA]</scope>
    <source>
        <strain evidence="2 3">DSM 25532</strain>
    </source>
</reference>
<dbReference type="OrthoDB" id="193438at2"/>
<comment type="caution">
    <text evidence="2">The sequence shown here is derived from an EMBL/GenBank/DDBJ whole genome shotgun (WGS) entry which is preliminary data.</text>
</comment>
<dbReference type="Proteomes" id="UP000253426">
    <property type="component" value="Unassembled WGS sequence"/>
</dbReference>
<accession>A0A366H0G1</accession>
<name>A0A366H0G1_9BACT</name>
<evidence type="ECO:0000313" key="2">
    <source>
        <dbReference type="EMBL" id="RBP35183.1"/>
    </source>
</evidence>
<dbReference type="AlphaFoldDB" id="A0A366H0G1"/>
<gene>
    <name evidence="2" type="ORF">DES53_1259</name>
</gene>